<feature type="transmembrane region" description="Helical" evidence="3">
    <location>
        <begin position="7"/>
        <end position="24"/>
    </location>
</feature>
<dbReference type="PANTHER" id="PTHR43702:SF5">
    <property type="entry name" value="MAJOR FACILITATOR SUPERFAMILY (MFS) PROFILE DOMAIN-CONTAINING PROTEIN"/>
    <property type="match status" value="1"/>
</dbReference>
<dbReference type="InterPro" id="IPR050375">
    <property type="entry name" value="MFS_TsgA-like"/>
</dbReference>
<keyword evidence="3" id="KW-0812">Transmembrane</keyword>
<comment type="subcellular location">
    <subcellularLocation>
        <location evidence="1">Cell inner membrane</location>
        <topology evidence="1">Multi-pass membrane protein</topology>
    </subcellularLocation>
</comment>
<keyword evidence="3" id="KW-0472">Membrane</keyword>
<reference evidence="4" key="2">
    <citation type="submission" date="2023-05" db="EMBL/GenBank/DDBJ databases">
        <authorList>
            <consortium name="Lawrence Berkeley National Laboratory"/>
            <person name="Steindorff A."/>
            <person name="Hensen N."/>
            <person name="Bonometti L."/>
            <person name="Westerberg I."/>
            <person name="Brannstrom I.O."/>
            <person name="Guillou S."/>
            <person name="Cros-Aarteil S."/>
            <person name="Calhoun S."/>
            <person name="Haridas S."/>
            <person name="Kuo A."/>
            <person name="Mondo S."/>
            <person name="Pangilinan J."/>
            <person name="Riley R."/>
            <person name="Labutti K."/>
            <person name="Andreopoulos B."/>
            <person name="Lipzen A."/>
            <person name="Chen C."/>
            <person name="Yanf M."/>
            <person name="Daum C."/>
            <person name="Ng V."/>
            <person name="Clum A."/>
            <person name="Ohm R."/>
            <person name="Martin F."/>
            <person name="Silar P."/>
            <person name="Natvig D."/>
            <person name="Lalanne C."/>
            <person name="Gautier V."/>
            <person name="Ament-Velasquez S.L."/>
            <person name="Kruys A."/>
            <person name="Hutchinson M.I."/>
            <person name="Powell A.J."/>
            <person name="Barry K."/>
            <person name="Miller A.N."/>
            <person name="Grigoriev I.V."/>
            <person name="Debuchy R."/>
            <person name="Gladieux P."/>
            <person name="Thoren M.H."/>
            <person name="Johannesson H."/>
        </authorList>
    </citation>
    <scope>NUCLEOTIDE SEQUENCE</scope>
    <source>
        <strain evidence="4">CBS 538.74</strain>
    </source>
</reference>
<sequence length="171" mass="18614">MADTQRPAKVTILFFLWGFAYGLLDEKQSVLNSHFQSQLQISASMAAGLSLAYFGAYFICPPTISVAGGLLTLPAFKPRYMLTGYLGLCVVFLVAAMNTFGTTSIVMLTLVLCFESCCFANIFTLELPTPSIDKVLQLEAQAREMENKRDEAAPEIQGDSKVGKVSQGMTC</sequence>
<keyword evidence="2" id="KW-1003">Cell membrane</keyword>
<comment type="caution">
    <text evidence="4">The sequence shown here is derived from an EMBL/GenBank/DDBJ whole genome shotgun (WGS) entry which is preliminary data.</text>
</comment>
<dbReference type="GO" id="GO:0005886">
    <property type="term" value="C:plasma membrane"/>
    <property type="evidence" value="ECO:0007669"/>
    <property type="project" value="UniProtKB-SubCell"/>
</dbReference>
<organism evidence="4 5">
    <name type="scientific">Chaetomidium leptoderma</name>
    <dbReference type="NCBI Taxonomy" id="669021"/>
    <lineage>
        <taxon>Eukaryota</taxon>
        <taxon>Fungi</taxon>
        <taxon>Dikarya</taxon>
        <taxon>Ascomycota</taxon>
        <taxon>Pezizomycotina</taxon>
        <taxon>Sordariomycetes</taxon>
        <taxon>Sordariomycetidae</taxon>
        <taxon>Sordariales</taxon>
        <taxon>Chaetomiaceae</taxon>
        <taxon>Chaetomidium</taxon>
    </lineage>
</organism>
<gene>
    <name evidence="4" type="ORF">C8A00DRAFT_29366</name>
</gene>
<evidence type="ECO:0000256" key="2">
    <source>
        <dbReference type="ARBA" id="ARBA00022475"/>
    </source>
</evidence>
<dbReference type="Gene3D" id="1.20.1250.20">
    <property type="entry name" value="MFS general substrate transporter like domains"/>
    <property type="match status" value="1"/>
</dbReference>
<dbReference type="AlphaFoldDB" id="A0AAN6VTX5"/>
<accession>A0AAN6VTX5</accession>
<dbReference type="PANTHER" id="PTHR43702">
    <property type="entry name" value="L-FUCOSE-PROTON SYMPORTER"/>
    <property type="match status" value="1"/>
</dbReference>
<keyword evidence="5" id="KW-1185">Reference proteome</keyword>
<dbReference type="Proteomes" id="UP001302745">
    <property type="component" value="Unassembled WGS sequence"/>
</dbReference>
<dbReference type="EMBL" id="MU856847">
    <property type="protein sequence ID" value="KAK4157682.1"/>
    <property type="molecule type" value="Genomic_DNA"/>
</dbReference>
<evidence type="ECO:0000256" key="3">
    <source>
        <dbReference type="SAM" id="Phobius"/>
    </source>
</evidence>
<name>A0AAN6VTX5_9PEZI</name>
<feature type="transmembrane region" description="Helical" evidence="3">
    <location>
        <begin position="44"/>
        <end position="73"/>
    </location>
</feature>
<dbReference type="InterPro" id="IPR036259">
    <property type="entry name" value="MFS_trans_sf"/>
</dbReference>
<feature type="transmembrane region" description="Helical" evidence="3">
    <location>
        <begin position="85"/>
        <end position="112"/>
    </location>
</feature>
<reference evidence="4" key="1">
    <citation type="journal article" date="2023" name="Mol. Phylogenet. Evol.">
        <title>Genome-scale phylogeny and comparative genomics of the fungal order Sordariales.</title>
        <authorList>
            <person name="Hensen N."/>
            <person name="Bonometti L."/>
            <person name="Westerberg I."/>
            <person name="Brannstrom I.O."/>
            <person name="Guillou S."/>
            <person name="Cros-Aarteil S."/>
            <person name="Calhoun S."/>
            <person name="Haridas S."/>
            <person name="Kuo A."/>
            <person name="Mondo S."/>
            <person name="Pangilinan J."/>
            <person name="Riley R."/>
            <person name="LaButti K."/>
            <person name="Andreopoulos B."/>
            <person name="Lipzen A."/>
            <person name="Chen C."/>
            <person name="Yan M."/>
            <person name="Daum C."/>
            <person name="Ng V."/>
            <person name="Clum A."/>
            <person name="Steindorff A."/>
            <person name="Ohm R.A."/>
            <person name="Martin F."/>
            <person name="Silar P."/>
            <person name="Natvig D.O."/>
            <person name="Lalanne C."/>
            <person name="Gautier V."/>
            <person name="Ament-Velasquez S.L."/>
            <person name="Kruys A."/>
            <person name="Hutchinson M.I."/>
            <person name="Powell A.J."/>
            <person name="Barry K."/>
            <person name="Miller A.N."/>
            <person name="Grigoriev I.V."/>
            <person name="Debuchy R."/>
            <person name="Gladieux P."/>
            <person name="Hiltunen Thoren M."/>
            <person name="Johannesson H."/>
        </authorList>
    </citation>
    <scope>NUCLEOTIDE SEQUENCE</scope>
    <source>
        <strain evidence="4">CBS 538.74</strain>
    </source>
</reference>
<keyword evidence="3" id="KW-1133">Transmembrane helix</keyword>
<protein>
    <submittedName>
        <fullName evidence="4">Uncharacterized protein</fullName>
    </submittedName>
</protein>
<evidence type="ECO:0000313" key="5">
    <source>
        <dbReference type="Proteomes" id="UP001302745"/>
    </source>
</evidence>
<evidence type="ECO:0000256" key="1">
    <source>
        <dbReference type="ARBA" id="ARBA00004429"/>
    </source>
</evidence>
<evidence type="ECO:0000313" key="4">
    <source>
        <dbReference type="EMBL" id="KAK4157682.1"/>
    </source>
</evidence>
<proteinExistence type="predicted"/>